<dbReference type="InterPro" id="IPR017438">
    <property type="entry name" value="ATP-NAD_kinase_N"/>
</dbReference>
<dbReference type="InterPro" id="IPR050187">
    <property type="entry name" value="Lipid_Phosphate_FormReg"/>
</dbReference>
<evidence type="ECO:0000313" key="2">
    <source>
        <dbReference type="EMBL" id="CAG2253211.1"/>
    </source>
</evidence>
<dbReference type="AlphaFoldDB" id="A0A8S3V6C0"/>
<accession>A0A8S3V6C0</accession>
<comment type="caution">
    <text evidence="2">The sequence shown here is derived from an EMBL/GenBank/DDBJ whole genome shotgun (WGS) entry which is preliminary data.</text>
</comment>
<keyword evidence="3" id="KW-1185">Reference proteome</keyword>
<sequence length="521" mass="58719">MLYLNDNRVNVSLEGGVMTVASEENNLLASIEIRYLLKSVLERTNLTVHYVIQKKNMNLKVKTLVLHGDDEDAQMLHSDIEHILKDRPRRLLVIINPNSGKRKGMKIYQKIAAPLFQLCGVKADVIVTRKQKEPTDILKNYNLSNIDGIVTVGGDGLYCECMNGLIARVQKDNNVNVNCHNTDIVSASLPIGIIPAGSGNVIVQYLHGTKCASSAVLHILLGGNVESNVCSVHEGGKLLSYSALVLGFGLFGDMMHDCEKFRWMGPLRYNVVPVASMLKRREIDVEIEYYSANKDKVTKKIRGLGKQISLPNGFMIPSCKSKIQRTKSTPGVLDSSDVQECEKEEGRVYAVDTHAVMMKEKSGKMTPSFGQDSLMVYTTHKCTLSDHVSQLTKVKNEQPDCYDYKFVSKHEVSSYKVRLLNATVSENTKTLQKDFYLNCDGEVIRLTEPEFDVKLHKKAQMLKFRCVPQEETKSLKRNVYVNKAYSLETIQNRDVAEERSTWSRDYFESVNELPKLFTTIC</sequence>
<dbReference type="Gene3D" id="2.60.200.40">
    <property type="match status" value="1"/>
</dbReference>
<dbReference type="GO" id="GO:0006672">
    <property type="term" value="P:ceramide metabolic process"/>
    <property type="evidence" value="ECO:0007669"/>
    <property type="project" value="TreeGrafter"/>
</dbReference>
<evidence type="ECO:0000259" key="1">
    <source>
        <dbReference type="PROSITE" id="PS50146"/>
    </source>
</evidence>
<dbReference type="EC" id="2.7.1.138" evidence="2"/>
<keyword evidence="2" id="KW-0808">Transferase</keyword>
<dbReference type="PANTHER" id="PTHR12358">
    <property type="entry name" value="SPHINGOSINE KINASE"/>
    <property type="match status" value="1"/>
</dbReference>
<dbReference type="EMBL" id="CAJPWZ010003146">
    <property type="protein sequence ID" value="CAG2253211.1"/>
    <property type="molecule type" value="Genomic_DNA"/>
</dbReference>
<dbReference type="Gene3D" id="3.40.50.10330">
    <property type="entry name" value="Probable inorganic polyphosphate/atp-NAD kinase, domain 1"/>
    <property type="match status" value="1"/>
</dbReference>
<dbReference type="InterPro" id="IPR001206">
    <property type="entry name" value="Diacylglycerol_kinase_cat_dom"/>
</dbReference>
<protein>
    <submittedName>
        <fullName evidence="2">CERK</fullName>
        <ecNumber evidence="2">2.7.1.138</ecNumber>
    </submittedName>
</protein>
<dbReference type="GO" id="GO:0016020">
    <property type="term" value="C:membrane"/>
    <property type="evidence" value="ECO:0007669"/>
    <property type="project" value="GOC"/>
</dbReference>
<reference evidence="2" key="1">
    <citation type="submission" date="2021-03" db="EMBL/GenBank/DDBJ databases">
        <authorList>
            <person name="Bekaert M."/>
        </authorList>
    </citation>
    <scope>NUCLEOTIDE SEQUENCE</scope>
</reference>
<gene>
    <name evidence="2" type="ORF">MEDL_64756</name>
</gene>
<dbReference type="Pfam" id="PF00781">
    <property type="entry name" value="DAGK_cat"/>
    <property type="match status" value="1"/>
</dbReference>
<dbReference type="OrthoDB" id="530923at2759"/>
<dbReference type="Proteomes" id="UP000683360">
    <property type="component" value="Unassembled WGS sequence"/>
</dbReference>
<proteinExistence type="predicted"/>
<dbReference type="InterPro" id="IPR016064">
    <property type="entry name" value="NAD/diacylglycerol_kinase_sf"/>
</dbReference>
<dbReference type="GO" id="GO:0001729">
    <property type="term" value="F:ceramide kinase activity"/>
    <property type="evidence" value="ECO:0007669"/>
    <property type="project" value="UniProtKB-EC"/>
</dbReference>
<dbReference type="PROSITE" id="PS50146">
    <property type="entry name" value="DAGK"/>
    <property type="match status" value="1"/>
</dbReference>
<evidence type="ECO:0000313" key="3">
    <source>
        <dbReference type="Proteomes" id="UP000683360"/>
    </source>
</evidence>
<dbReference type="SMART" id="SM00046">
    <property type="entry name" value="DAGKc"/>
    <property type="match status" value="1"/>
</dbReference>
<name>A0A8S3V6C0_MYTED</name>
<feature type="domain" description="DAGKc" evidence="1">
    <location>
        <begin position="86"/>
        <end position="235"/>
    </location>
</feature>
<dbReference type="SUPFAM" id="SSF111331">
    <property type="entry name" value="NAD kinase/diacylglycerol kinase-like"/>
    <property type="match status" value="1"/>
</dbReference>
<organism evidence="2 3">
    <name type="scientific">Mytilus edulis</name>
    <name type="common">Blue mussel</name>
    <dbReference type="NCBI Taxonomy" id="6550"/>
    <lineage>
        <taxon>Eukaryota</taxon>
        <taxon>Metazoa</taxon>
        <taxon>Spiralia</taxon>
        <taxon>Lophotrochozoa</taxon>
        <taxon>Mollusca</taxon>
        <taxon>Bivalvia</taxon>
        <taxon>Autobranchia</taxon>
        <taxon>Pteriomorphia</taxon>
        <taxon>Mytilida</taxon>
        <taxon>Mytiloidea</taxon>
        <taxon>Mytilidae</taxon>
        <taxon>Mytilinae</taxon>
        <taxon>Mytilus</taxon>
    </lineage>
</organism>
<dbReference type="PANTHER" id="PTHR12358:SF111">
    <property type="entry name" value="CERAMIDE KINASE, ISOFORM A"/>
    <property type="match status" value="1"/>
</dbReference>